<evidence type="ECO:0000313" key="2">
    <source>
        <dbReference type="Proteomes" id="UP000295711"/>
    </source>
</evidence>
<proteinExistence type="predicted"/>
<protein>
    <submittedName>
        <fullName evidence="1">Protein-tyrosine phosphatase</fullName>
    </submittedName>
</protein>
<dbReference type="InterPro" id="IPR026893">
    <property type="entry name" value="Tyr/Ser_Pase_IphP-type"/>
</dbReference>
<comment type="caution">
    <text evidence="1">The sequence shown here is derived from an EMBL/GenBank/DDBJ whole genome shotgun (WGS) entry which is preliminary data.</text>
</comment>
<dbReference type="AlphaFoldDB" id="A0A4R2LJK3"/>
<evidence type="ECO:0000313" key="1">
    <source>
        <dbReference type="EMBL" id="TCO86605.1"/>
    </source>
</evidence>
<accession>A0A4R2LJK3</accession>
<reference evidence="1 2" key="1">
    <citation type="submission" date="2019-03" db="EMBL/GenBank/DDBJ databases">
        <title>Genomic Encyclopedia of Type Strains, Phase IV (KMG-IV): sequencing the most valuable type-strain genomes for metagenomic binning, comparative biology and taxonomic classification.</title>
        <authorList>
            <person name="Goeker M."/>
        </authorList>
    </citation>
    <scope>NUCLEOTIDE SEQUENCE [LARGE SCALE GENOMIC DNA]</scope>
    <source>
        <strain evidence="1 2">DSM 28559</strain>
    </source>
</reference>
<dbReference type="Pfam" id="PF13350">
    <property type="entry name" value="Y_phosphatase3"/>
    <property type="match status" value="1"/>
</dbReference>
<dbReference type="EMBL" id="SLXA01000001">
    <property type="protein sequence ID" value="TCO86605.1"/>
    <property type="molecule type" value="Genomic_DNA"/>
</dbReference>
<dbReference type="Gene3D" id="3.90.190.10">
    <property type="entry name" value="Protein tyrosine phosphatase superfamily"/>
    <property type="match status" value="1"/>
</dbReference>
<dbReference type="GO" id="GO:0004721">
    <property type="term" value="F:phosphoprotein phosphatase activity"/>
    <property type="evidence" value="ECO:0007669"/>
    <property type="project" value="InterPro"/>
</dbReference>
<keyword evidence="2" id="KW-1185">Reference proteome</keyword>
<sequence>MFFVLEKQNEGSVGRMRDTHKKTKDISGEQIEIQRIPLEGAKNIRDFGGFPTKDGKYIKPHHLLRSCELCVTTERDRKVLMQEYDLKKVLDFRTAKEREEHPDPVMDGVVNLHMPVLDEKALGVTREGQDGDFLDQLAASVMSPGFDATRYMSDIYEKIILSDNATRQYGRMFDELLAQEEGATLWHCTAGKDRAGIASILVLSALDVPEAVVEADYFKVNDFLRDENEKLCRSVEDKMNNHRIHDGLMKMFIVHRAYIEKMFDTIKVHYGTMDGYLEKGLGLNRDKKEYLKQLCVS</sequence>
<dbReference type="Proteomes" id="UP000295711">
    <property type="component" value="Unassembled WGS sequence"/>
</dbReference>
<name>A0A4R2LJK3_9FIRM</name>
<dbReference type="InterPro" id="IPR029021">
    <property type="entry name" value="Prot-tyrosine_phosphatase-like"/>
</dbReference>
<gene>
    <name evidence="1" type="ORF">EV212_101398</name>
</gene>
<dbReference type="SUPFAM" id="SSF52799">
    <property type="entry name" value="(Phosphotyrosine protein) phosphatases II"/>
    <property type="match status" value="1"/>
</dbReference>
<organism evidence="1 2">
    <name type="scientific">Frisingicoccus caecimuris</name>
    <dbReference type="NCBI Taxonomy" id="1796636"/>
    <lineage>
        <taxon>Bacteria</taxon>
        <taxon>Bacillati</taxon>
        <taxon>Bacillota</taxon>
        <taxon>Clostridia</taxon>
        <taxon>Lachnospirales</taxon>
        <taxon>Lachnospiraceae</taxon>
        <taxon>Frisingicoccus</taxon>
    </lineage>
</organism>